<dbReference type="SUPFAM" id="SSF48371">
    <property type="entry name" value="ARM repeat"/>
    <property type="match status" value="1"/>
</dbReference>
<evidence type="ECO:0000313" key="12">
    <source>
        <dbReference type="EMBL" id="MDN4532917.1"/>
    </source>
</evidence>
<feature type="transmembrane region" description="Helical" evidence="9">
    <location>
        <begin position="764"/>
        <end position="783"/>
    </location>
</feature>
<dbReference type="SUPFAM" id="SSF51261">
    <property type="entry name" value="Duplicated hybrid motif"/>
    <property type="match status" value="1"/>
</dbReference>
<keyword evidence="6" id="KW-0378">Hydrolase</keyword>
<evidence type="ECO:0000256" key="8">
    <source>
        <dbReference type="SAM" id="MobiDB-lite"/>
    </source>
</evidence>
<reference evidence="12" key="1">
    <citation type="submission" date="2023-07" db="EMBL/GenBank/DDBJ databases">
        <title>Evaluation of the beneficial properties of pineapple isolates.</title>
        <authorList>
            <person name="Adefiranye O."/>
        </authorList>
    </citation>
    <scope>NUCLEOTIDE SEQUENCE</scope>
    <source>
        <strain evidence="12">PAPLE_T1</strain>
    </source>
</reference>
<feature type="region of interest" description="Disordered" evidence="8">
    <location>
        <begin position="1632"/>
        <end position="1660"/>
    </location>
</feature>
<feature type="domain" description="M23ase beta-sheet core" evidence="10">
    <location>
        <begin position="1543"/>
        <end position="1634"/>
    </location>
</feature>
<sequence>KGEQTKANEKIAESSQKLKAEKATLDTLNQTLSRHNSKLNQTKAAYDKADADLKRYKSDLDLLKAKHQEAGASVKTLKNKLTELTNSNKQNTAEFKRTQAQLNVVESEYKQLGAEVDKANLKYRSQRKTVEETKQAHQKMSQTVDKETQQLKVDIKEQEKVVNGAEQAHQKLQKRISGLPASIDKAEKAVHQEKATFNSLQRQLKNTEAEYERYKQENSRTAQVTNRAKEAISALTTQLKRSLNQFKATGSSVSSYQTRINDLKNAHTQLKNNIAMLNHEHRRLSGEQGRNSEAARQLADKINVEKIKMNELSGEIKRTEGSLKQFEREQKIAASLSATPAGRAVQSINKYQDRLRDAANTMKSVGRTSMIYMTTPIVAGIGGAVKASIDWEDALTGVAKTTDMTGKELSNMGDKITDMSNKMPFAANEIAGVAEAAGQLGVKKSSILDFTKTMMDLSVATNMTADEAATQFAKFANAAGMPIDNVDRLGSAVVNLGNNTATTEKDIVNMGQRLAGAGAQAGFSADEIMSIAAAMSSVGIESEAGGTAMTQIFNKMTKAAASGGDELKGFAETSGMSAEQFAQTWENNPTKALSAFVKGLGNTKGGAKGVQKALEQVGISGIREADAVRRMANNHKVLDDALKVGSEGWKENNALTNEAQQRYDTLKSKLIVLKNNFVNFGKEIGATLEPILTPIINKLSDVFKGFQGASKGTKLFVVGLGGLAAVLPPIILLAGSFAGALLNITKVLTGIPKMASVFSLLTNPIGIAVAAIAALGTAFVIAYKKSETFRNIVNTVIDPVIEGIKRLWGNIKILFQGIKNLFQGNDDLGGKLLNKLFPPGVVEAISNTIDFIKEKFTSIFGAVSDFAHKIGETLSTFWEENGTQIVEALTNIKNFIQPIIEAIKNIIVGAANIIKNIVVGAMMIIWNIMKFIWPAIELLIKSVWGNVKGIISGALDVILGIVKIFSTLFTGDWKGLWDSIVQVLKGVVQVIWNLVQLWFVGKILKLFKVFGRFAVGIFRGIWKKVVSIFIKMKDGVVRIATVIKNGVLKVFITLKNTTVKIFTIVKNFLIKVWTTIKNKVVSLVQILWAGIKNVWNKIKTFTVKLFTIVKNFLVKVWTAIKNKVINLAQRLWNGIKKIWNTLKKITIKLFTTIKNFLIKVWTTIKNKVVNLVRRLWNGIKKVWNTLKTVTIKLFTSVKNFLVKIWTTIKNRVVLVVKKLWNGIRRVWLNLTKGSRKIFNKFKDYFINLWEKIKSTVIDIVSKLWNRVKRIFNNMKDGLKGIIDKIKDHIGGMVKAIKKGLNGLIKGLNWVGDKLNLPKIPKLSKGTQKINRKIRTTHDGKLKSGTMATVGDKGRGNGKGRDGRRELIQYPNGRTAITPAKDTHTYLPKGSRVVNGKQRQSVEGPPFSTGTLPRFSKGSWFGKTKDWVGDKVSNIGSAIGNGAKMLADKVGDVMDYVEHPGKLLDKVLSTLGVDFKSITKGMGMVGEITRAAWKRIKKAAIQWIKDGFDSMAGDGSVFDGYDILQPYSAPPKPPNPNYPFNGGVHHGVDYDMPVGTDVRTPMAGKVRNWYDSYGGGNSVTVAKGKTYLWFMHLSKQLKKTGEQVKAGQLIGKSGNSGSQTNYRHLHFQVNQGGEANKYSTDPIPWLKKHDKTGGGKRKPSEWRSTIEKAAKRMKVSPSEAQINGIIAQIQRESGGDPGITQGNIGDINNAKGTPAQGLLQFVPSTFKSFAVKGHTNINNGYDQLLAFFNNSNWANDIQYGKSGWGPRGHRRFATGGLIRQPGFYQLAEQKWPEWVIPTDPKRRTDAQKLLALAGKDIMSGRRNKRPNNFNSSSVQYNETDKKDNKMLEIMAQQLRETQKQVELLTRLVASNQRLEDKPSGLSEKDISRAQGDRYRLNAYELGGI</sequence>
<keyword evidence="9" id="KW-0812">Transmembrane</keyword>
<dbReference type="InterPro" id="IPR010090">
    <property type="entry name" value="Phage_tape_meas"/>
</dbReference>
<keyword evidence="6" id="KW-0645">Protease</keyword>
<comment type="catalytic activity">
    <reaction evidence="1">
        <text>Hydrolysis of the -Gly-|-Gly- bond in the pentaglycine inter-peptide link joining staphylococcal cell wall peptidoglycans.</text>
        <dbReference type="EC" id="3.4.24.75"/>
    </reaction>
</comment>
<feature type="domain" description="Phage tail tape measure protein" evidence="11">
    <location>
        <begin position="414"/>
        <end position="605"/>
    </location>
</feature>
<dbReference type="PANTHER" id="PTHR37813:SF1">
    <property type="entry name" value="FELS-2 PROPHAGE PROTEIN"/>
    <property type="match status" value="1"/>
</dbReference>
<feature type="non-terminal residue" evidence="12">
    <location>
        <position position="1"/>
    </location>
</feature>
<name>A0AAW7MC96_9STAP</name>
<keyword evidence="7" id="KW-0175">Coiled coil</keyword>
<dbReference type="GO" id="GO:0006508">
    <property type="term" value="P:proteolysis"/>
    <property type="evidence" value="ECO:0007669"/>
    <property type="project" value="UniProtKB-KW"/>
</dbReference>
<dbReference type="InterPro" id="IPR011055">
    <property type="entry name" value="Dup_hybrid_motif"/>
</dbReference>
<dbReference type="SUPFAM" id="SSF57997">
    <property type="entry name" value="Tropomyosin"/>
    <property type="match status" value="1"/>
</dbReference>
<evidence type="ECO:0000256" key="7">
    <source>
        <dbReference type="SAM" id="Coils"/>
    </source>
</evidence>
<evidence type="ECO:0000313" key="13">
    <source>
        <dbReference type="Proteomes" id="UP001171687"/>
    </source>
</evidence>
<gene>
    <name evidence="12" type="ORF">QYH67_04875</name>
</gene>
<evidence type="ECO:0000256" key="3">
    <source>
        <dbReference type="ARBA" id="ARBA00006646"/>
    </source>
</evidence>
<keyword evidence="9" id="KW-1133">Transmembrane helix</keyword>
<keyword evidence="6" id="KW-0482">Metalloprotease</keyword>
<dbReference type="EMBL" id="JAUHQC010000007">
    <property type="protein sequence ID" value="MDN4532917.1"/>
    <property type="molecule type" value="Genomic_DNA"/>
</dbReference>
<dbReference type="Pfam" id="PF10145">
    <property type="entry name" value="PhageMin_Tail"/>
    <property type="match status" value="1"/>
</dbReference>
<feature type="compositionally biased region" description="Basic residues" evidence="8">
    <location>
        <begin position="1645"/>
        <end position="1656"/>
    </location>
</feature>
<evidence type="ECO:0000256" key="6">
    <source>
        <dbReference type="ARBA" id="ARBA00023049"/>
    </source>
</evidence>
<dbReference type="InterPro" id="IPR016047">
    <property type="entry name" value="M23ase_b-sheet_dom"/>
</dbReference>
<dbReference type="Gene3D" id="1.20.120.20">
    <property type="entry name" value="Apolipoprotein"/>
    <property type="match status" value="2"/>
</dbReference>
<dbReference type="CDD" id="cd13402">
    <property type="entry name" value="LT_TF-like"/>
    <property type="match status" value="1"/>
</dbReference>
<dbReference type="CDD" id="cd12797">
    <property type="entry name" value="M23_peptidase"/>
    <property type="match status" value="1"/>
</dbReference>
<dbReference type="PANTHER" id="PTHR37813">
    <property type="entry name" value="FELS-2 PROPHAGE PROTEIN"/>
    <property type="match status" value="1"/>
</dbReference>
<feature type="coiled-coil region" evidence="7">
    <location>
        <begin position="11"/>
        <end position="224"/>
    </location>
</feature>
<proteinExistence type="inferred from homology"/>
<feature type="coiled-coil region" evidence="7">
    <location>
        <begin position="253"/>
        <end position="329"/>
    </location>
</feature>
<comment type="similarity">
    <text evidence="3">Belongs to the peptidase M23B family.</text>
</comment>
<dbReference type="EC" id="3.4.24.75" evidence="4"/>
<feature type="region of interest" description="Disordered" evidence="8">
    <location>
        <begin position="1819"/>
        <end position="1840"/>
    </location>
</feature>
<dbReference type="GO" id="GO:0008237">
    <property type="term" value="F:metallopeptidase activity"/>
    <property type="evidence" value="ECO:0007669"/>
    <property type="project" value="UniProtKB-KW"/>
</dbReference>
<feature type="compositionally biased region" description="Basic and acidic residues" evidence="8">
    <location>
        <begin position="1351"/>
        <end position="1364"/>
    </location>
</feature>
<evidence type="ECO:0000256" key="1">
    <source>
        <dbReference type="ARBA" id="ARBA00001667"/>
    </source>
</evidence>
<feature type="region of interest" description="Disordered" evidence="8">
    <location>
        <begin position="1377"/>
        <end position="1409"/>
    </location>
</feature>
<dbReference type="InterPro" id="IPR016024">
    <property type="entry name" value="ARM-type_fold"/>
</dbReference>
<dbReference type="Gene3D" id="1.10.287.1490">
    <property type="match status" value="1"/>
</dbReference>
<protein>
    <recommendedName>
        <fullName evidence="4">lysostaphin</fullName>
        <ecNumber evidence="4">3.4.24.75</ecNumber>
    </recommendedName>
</protein>
<dbReference type="InterPro" id="IPR023346">
    <property type="entry name" value="Lysozyme-like_dom_sf"/>
</dbReference>
<dbReference type="Proteomes" id="UP001171687">
    <property type="component" value="Unassembled WGS sequence"/>
</dbReference>
<dbReference type="RefSeq" id="WP_301100028.1">
    <property type="nucleotide sequence ID" value="NZ_JAUHQC010000007.1"/>
</dbReference>
<dbReference type="NCBIfam" id="TIGR01760">
    <property type="entry name" value="tape_meas_TP901"/>
    <property type="match status" value="1"/>
</dbReference>
<evidence type="ECO:0000259" key="10">
    <source>
        <dbReference type="Pfam" id="PF01551"/>
    </source>
</evidence>
<evidence type="ECO:0000256" key="9">
    <source>
        <dbReference type="SAM" id="Phobius"/>
    </source>
</evidence>
<evidence type="ECO:0000256" key="4">
    <source>
        <dbReference type="ARBA" id="ARBA00012322"/>
    </source>
</evidence>
<accession>A0AAW7MC96</accession>
<feature type="compositionally biased region" description="Polar residues" evidence="8">
    <location>
        <begin position="1825"/>
        <end position="1836"/>
    </location>
</feature>
<organism evidence="12 13">
    <name type="scientific">Staphylococcus auricularis</name>
    <dbReference type="NCBI Taxonomy" id="29379"/>
    <lineage>
        <taxon>Bacteria</taxon>
        <taxon>Bacillati</taxon>
        <taxon>Bacillota</taxon>
        <taxon>Bacilli</taxon>
        <taxon>Bacillales</taxon>
        <taxon>Staphylococcaceae</taxon>
        <taxon>Staphylococcus</taxon>
    </lineage>
</organism>
<comment type="cofactor">
    <cofactor evidence="2">
        <name>Zn(2+)</name>
        <dbReference type="ChEBI" id="CHEBI:29105"/>
    </cofactor>
</comment>
<evidence type="ECO:0000256" key="5">
    <source>
        <dbReference type="ARBA" id="ARBA00022612"/>
    </source>
</evidence>
<dbReference type="Pfam" id="PF01551">
    <property type="entry name" value="Peptidase_M23"/>
    <property type="match status" value="1"/>
</dbReference>
<dbReference type="SUPFAM" id="SSF53955">
    <property type="entry name" value="Lysozyme-like"/>
    <property type="match status" value="1"/>
</dbReference>
<feature type="transmembrane region" description="Helical" evidence="9">
    <location>
        <begin position="715"/>
        <end position="744"/>
    </location>
</feature>
<comment type="caution">
    <text evidence="12">The sequence shown here is derived from an EMBL/GenBank/DDBJ whole genome shotgun (WGS) entry which is preliminary data.</text>
</comment>
<keyword evidence="5" id="KW-1188">Viral release from host cell</keyword>
<evidence type="ECO:0000256" key="2">
    <source>
        <dbReference type="ARBA" id="ARBA00001947"/>
    </source>
</evidence>
<dbReference type="Gene3D" id="1.10.530.10">
    <property type="match status" value="1"/>
</dbReference>
<dbReference type="Gene3D" id="2.70.70.10">
    <property type="entry name" value="Glucose Permease (Domain IIA)"/>
    <property type="match status" value="1"/>
</dbReference>
<feature type="region of interest" description="Disordered" evidence="8">
    <location>
        <begin position="1344"/>
        <end position="1364"/>
    </location>
</feature>
<keyword evidence="9" id="KW-0472">Membrane</keyword>
<evidence type="ECO:0000259" key="11">
    <source>
        <dbReference type="Pfam" id="PF10145"/>
    </source>
</evidence>